<dbReference type="InterPro" id="IPR003123">
    <property type="entry name" value="VPS9"/>
</dbReference>
<dbReference type="GO" id="GO:0005829">
    <property type="term" value="C:cytosol"/>
    <property type="evidence" value="ECO:0007669"/>
    <property type="project" value="TreeGrafter"/>
</dbReference>
<dbReference type="AlphaFoldDB" id="A0A8C8RZS7"/>
<evidence type="ECO:0000313" key="2">
    <source>
        <dbReference type="Ensembl" id="ENSPCEP00000013725.1"/>
    </source>
</evidence>
<protein>
    <submittedName>
        <fullName evidence="2">VPS9 domain containing 1</fullName>
    </submittedName>
</protein>
<dbReference type="Gene3D" id="1.20.1050.80">
    <property type="entry name" value="VPS9 domain"/>
    <property type="match status" value="1"/>
</dbReference>
<dbReference type="Pfam" id="PF02204">
    <property type="entry name" value="VPS9"/>
    <property type="match status" value="1"/>
</dbReference>
<dbReference type="Proteomes" id="UP000694393">
    <property type="component" value="Unplaced"/>
</dbReference>
<reference evidence="2" key="2">
    <citation type="submission" date="2025-09" db="UniProtKB">
        <authorList>
            <consortium name="Ensembl"/>
        </authorList>
    </citation>
    <scope>IDENTIFICATION</scope>
</reference>
<evidence type="ECO:0000259" key="1">
    <source>
        <dbReference type="PROSITE" id="PS51205"/>
    </source>
</evidence>
<accession>A0A8C8RZS7</accession>
<reference evidence="2" key="1">
    <citation type="submission" date="2025-08" db="UniProtKB">
        <authorList>
            <consortium name="Ensembl"/>
        </authorList>
    </citation>
    <scope>IDENTIFICATION</scope>
</reference>
<keyword evidence="3" id="KW-1185">Reference proteome</keyword>
<dbReference type="SUPFAM" id="SSF109993">
    <property type="entry name" value="VPS9 domain"/>
    <property type="match status" value="1"/>
</dbReference>
<dbReference type="GO" id="GO:0016192">
    <property type="term" value="P:vesicle-mediated transport"/>
    <property type="evidence" value="ECO:0007669"/>
    <property type="project" value="InterPro"/>
</dbReference>
<dbReference type="GO" id="GO:0005085">
    <property type="term" value="F:guanyl-nucleotide exchange factor activity"/>
    <property type="evidence" value="ECO:0007669"/>
    <property type="project" value="InterPro"/>
</dbReference>
<dbReference type="GO" id="GO:0031267">
    <property type="term" value="F:small GTPase binding"/>
    <property type="evidence" value="ECO:0007669"/>
    <property type="project" value="TreeGrafter"/>
</dbReference>
<dbReference type="InterPro" id="IPR045046">
    <property type="entry name" value="Vps9-like"/>
</dbReference>
<evidence type="ECO:0000313" key="3">
    <source>
        <dbReference type="Proteomes" id="UP000694393"/>
    </source>
</evidence>
<dbReference type="SMART" id="SM00167">
    <property type="entry name" value="VPS9"/>
    <property type="match status" value="1"/>
</dbReference>
<name>A0A8C8RZS7_9SAUR</name>
<dbReference type="PANTHER" id="PTHR23101:SF98">
    <property type="entry name" value="VPS9 DOMAIN-CONTAINING PROTEIN 1"/>
    <property type="match status" value="1"/>
</dbReference>
<feature type="domain" description="VPS9" evidence="1">
    <location>
        <begin position="487"/>
        <end position="645"/>
    </location>
</feature>
<proteinExistence type="predicted"/>
<dbReference type="GO" id="GO:0030139">
    <property type="term" value="C:endocytic vesicle"/>
    <property type="evidence" value="ECO:0007669"/>
    <property type="project" value="TreeGrafter"/>
</dbReference>
<dbReference type="InterPro" id="IPR037191">
    <property type="entry name" value="VPS9_dom_sf"/>
</dbReference>
<dbReference type="PANTHER" id="PTHR23101">
    <property type="entry name" value="RAB GDP/GTP EXCHANGE FACTOR"/>
    <property type="match status" value="1"/>
</dbReference>
<dbReference type="PROSITE" id="PS51205">
    <property type="entry name" value="VPS9"/>
    <property type="match status" value="1"/>
</dbReference>
<organism evidence="2 3">
    <name type="scientific">Pelusios castaneus</name>
    <name type="common">West African mud turtle</name>
    <dbReference type="NCBI Taxonomy" id="367368"/>
    <lineage>
        <taxon>Eukaryota</taxon>
        <taxon>Metazoa</taxon>
        <taxon>Chordata</taxon>
        <taxon>Craniata</taxon>
        <taxon>Vertebrata</taxon>
        <taxon>Euteleostomi</taxon>
        <taxon>Archelosauria</taxon>
        <taxon>Testudinata</taxon>
        <taxon>Testudines</taxon>
        <taxon>Pleurodira</taxon>
        <taxon>Pelomedusidae</taxon>
        <taxon>Pelusios</taxon>
    </lineage>
</organism>
<sequence length="646" mass="71248">MAAGGEGTVKPLQSAMKLAAGAIELDTGNRPREAYVEYLKSISYISQALLEEAAAEKGGSAAVTPDTLKMLKLAEQCLERAKSSAAVLGKVKVKPAAHERGPSPAPISRHRRVFSDEGGKLCPFLPPEIFQKLQLAEAQGTKKELTPLEEASLQNQKLRAAYEARVARLNPSQALQKTSLTLSLQRQMMENLVIARAREATLQRKMEERRLRLQEAANRRFSSNVALTPEEQEQRALYAAILEYEQDHEWPKLWKAKLKKNPTDLSLVSDLISHLLSAPEHPISQLLKKLQHMVYCRLYPVVSQNLTDLRAASRGFSSSSLDAEGLLTPAPGTRKLRSSQSLHCMVSVQENNKMNLWQSLSTTPLIEDQHTSGLGKETSLQEEMTACLPARESSFEDLERFLAMPESWPTGPPEEQAPSEKASLQEQLKAIVKDIHNAVDRLLSLTLLAFEGLNTAASKDQCLACIEETFFSPLWAPLLALYRRVHRARELALSRSMEHHRNVPPSEIGVSADLFPQGGKPPAPDSYPYSTAVEELARIFQYSSPQKKLDCIVRALRVICECAEDYCTARGSQPQPASAAIGADDLLPILAYVVLKSNLPQLVAECAALEEFIHEGYLIGEEGYCLTSLQSALSYVESLHGGALVK</sequence>
<dbReference type="Ensembl" id="ENSPCET00000014233.1">
    <property type="protein sequence ID" value="ENSPCEP00000013725.1"/>
    <property type="gene ID" value="ENSPCEG00000010907.1"/>
</dbReference>